<reference evidence="2" key="1">
    <citation type="submission" date="2011-09" db="EMBL/GenBank/DDBJ databases">
        <title>The permanent draft genome of Mucilaginibacter paludis DSM 18603.</title>
        <authorList>
            <consortium name="US DOE Joint Genome Institute (JGI-PGF)"/>
            <person name="Lucas S."/>
            <person name="Han J."/>
            <person name="Lapidus A."/>
            <person name="Bruce D."/>
            <person name="Goodwin L."/>
            <person name="Pitluck S."/>
            <person name="Peters L."/>
            <person name="Kyrpides N."/>
            <person name="Mavromatis K."/>
            <person name="Ivanova N."/>
            <person name="Mikhailova N."/>
            <person name="Held B."/>
            <person name="Detter J.C."/>
            <person name="Tapia R."/>
            <person name="Han C."/>
            <person name="Land M."/>
            <person name="Hauser L."/>
            <person name="Markowitz V."/>
            <person name="Cheng J.-F."/>
            <person name="Hugenholtz P."/>
            <person name="Woyke T."/>
            <person name="Wu D."/>
            <person name="Tindall B."/>
            <person name="Brambilla E."/>
            <person name="Klenk H.-P."/>
            <person name="Eisen J.A."/>
        </authorList>
    </citation>
    <scope>NUCLEOTIDE SEQUENCE [LARGE SCALE GENOMIC DNA]</scope>
    <source>
        <strain evidence="2">DSM 18603</strain>
    </source>
</reference>
<keyword evidence="3" id="KW-1185">Reference proteome</keyword>
<dbReference type="RefSeq" id="WP_008508863.1">
    <property type="nucleotide sequence ID" value="NZ_CM001403.1"/>
</dbReference>
<proteinExistence type="predicted"/>
<evidence type="ECO:0000256" key="1">
    <source>
        <dbReference type="SAM" id="Phobius"/>
    </source>
</evidence>
<dbReference type="Proteomes" id="UP000002774">
    <property type="component" value="Chromosome"/>
</dbReference>
<keyword evidence="1" id="KW-0472">Membrane</keyword>
<sequence>MVAAIPVALHYSGYAYMLVNKFNVMFFFFSVLTFMVSIAVIMTNKKNQSLAAQVFLIGTTVKLLLCMGFALAYLHQNRVNNLYFLACFFYLYLLNTVFEVYSLLTNLRNQNSK</sequence>
<gene>
    <name evidence="2" type="ORF">Mucpa_4026</name>
</gene>
<keyword evidence="1" id="KW-1133">Transmembrane helix</keyword>
<feature type="transmembrane region" description="Helical" evidence="1">
    <location>
        <begin position="82"/>
        <end position="104"/>
    </location>
</feature>
<dbReference type="EMBL" id="CM001403">
    <property type="protein sequence ID" value="EHQ28117.1"/>
    <property type="molecule type" value="Genomic_DNA"/>
</dbReference>
<dbReference type="HOGENOM" id="CLU_2130651_0_0_10"/>
<dbReference type="AlphaFoldDB" id="H1Y4S3"/>
<keyword evidence="1" id="KW-0812">Transmembrane</keyword>
<dbReference type="eggNOG" id="ENOG503152V">
    <property type="taxonomic scope" value="Bacteria"/>
</dbReference>
<dbReference type="STRING" id="714943.Mucpa_4026"/>
<protein>
    <submittedName>
        <fullName evidence="2">Uncharacterized protein</fullName>
    </submittedName>
</protein>
<evidence type="ECO:0000313" key="2">
    <source>
        <dbReference type="EMBL" id="EHQ28117.1"/>
    </source>
</evidence>
<feature type="transmembrane region" description="Helical" evidence="1">
    <location>
        <begin position="22"/>
        <end position="42"/>
    </location>
</feature>
<evidence type="ECO:0000313" key="3">
    <source>
        <dbReference type="Proteomes" id="UP000002774"/>
    </source>
</evidence>
<name>H1Y4S3_9SPHI</name>
<dbReference type="OrthoDB" id="981547at2"/>
<feature type="transmembrane region" description="Helical" evidence="1">
    <location>
        <begin position="54"/>
        <end position="76"/>
    </location>
</feature>
<accession>H1Y4S3</accession>
<organism evidence="2 3">
    <name type="scientific">Mucilaginibacter paludis DSM 18603</name>
    <dbReference type="NCBI Taxonomy" id="714943"/>
    <lineage>
        <taxon>Bacteria</taxon>
        <taxon>Pseudomonadati</taxon>
        <taxon>Bacteroidota</taxon>
        <taxon>Sphingobacteriia</taxon>
        <taxon>Sphingobacteriales</taxon>
        <taxon>Sphingobacteriaceae</taxon>
        <taxon>Mucilaginibacter</taxon>
    </lineage>
</organism>